<reference evidence="1 2" key="1">
    <citation type="submission" date="2019-05" db="EMBL/GenBank/DDBJ databases">
        <title>Another draft genome of Portunus trituberculatus and its Hox gene families provides insights of decapod evolution.</title>
        <authorList>
            <person name="Jeong J.-H."/>
            <person name="Song I."/>
            <person name="Kim S."/>
            <person name="Choi T."/>
            <person name="Kim D."/>
            <person name="Ryu S."/>
            <person name="Kim W."/>
        </authorList>
    </citation>
    <scope>NUCLEOTIDE SEQUENCE [LARGE SCALE GENOMIC DNA]</scope>
    <source>
        <tissue evidence="1">Muscle</tissue>
    </source>
</reference>
<evidence type="ECO:0000313" key="2">
    <source>
        <dbReference type="Proteomes" id="UP000324222"/>
    </source>
</evidence>
<name>A0A5B7D3V2_PORTR</name>
<proteinExistence type="predicted"/>
<accession>A0A5B7D3V2</accession>
<gene>
    <name evidence="1" type="ORF">E2C01_008052</name>
</gene>
<evidence type="ECO:0000313" key="1">
    <source>
        <dbReference type="EMBL" id="MPC15266.1"/>
    </source>
</evidence>
<protein>
    <submittedName>
        <fullName evidence="1">Uncharacterized protein</fullName>
    </submittedName>
</protein>
<dbReference type="AlphaFoldDB" id="A0A5B7D3V2"/>
<dbReference type="EMBL" id="VSRR010000412">
    <property type="protein sequence ID" value="MPC15266.1"/>
    <property type="molecule type" value="Genomic_DNA"/>
</dbReference>
<keyword evidence="2" id="KW-1185">Reference proteome</keyword>
<sequence length="140" mass="16437">MVKLQLVMNVWRAVSTPFTHVHSLTHHINLKSLDVQEIEEEELHPIRRPANVISWYKRILNAQDRWPVTLRHVFLYLCNSSVLYNVQASAKAAKDFHSRLWPKVNNNLLNALHDSFPHVVFLLGWGHPIVMCERHKYSVE</sequence>
<comment type="caution">
    <text evidence="1">The sequence shown here is derived from an EMBL/GenBank/DDBJ whole genome shotgun (WGS) entry which is preliminary data.</text>
</comment>
<organism evidence="1 2">
    <name type="scientific">Portunus trituberculatus</name>
    <name type="common">Swimming crab</name>
    <name type="synonym">Neptunus trituberculatus</name>
    <dbReference type="NCBI Taxonomy" id="210409"/>
    <lineage>
        <taxon>Eukaryota</taxon>
        <taxon>Metazoa</taxon>
        <taxon>Ecdysozoa</taxon>
        <taxon>Arthropoda</taxon>
        <taxon>Crustacea</taxon>
        <taxon>Multicrustacea</taxon>
        <taxon>Malacostraca</taxon>
        <taxon>Eumalacostraca</taxon>
        <taxon>Eucarida</taxon>
        <taxon>Decapoda</taxon>
        <taxon>Pleocyemata</taxon>
        <taxon>Brachyura</taxon>
        <taxon>Eubrachyura</taxon>
        <taxon>Portunoidea</taxon>
        <taxon>Portunidae</taxon>
        <taxon>Portuninae</taxon>
        <taxon>Portunus</taxon>
    </lineage>
</organism>
<dbReference type="Proteomes" id="UP000324222">
    <property type="component" value="Unassembled WGS sequence"/>
</dbReference>